<feature type="transmembrane region" description="Helical" evidence="1">
    <location>
        <begin position="12"/>
        <end position="33"/>
    </location>
</feature>
<evidence type="ECO:0000256" key="1">
    <source>
        <dbReference type="SAM" id="Phobius"/>
    </source>
</evidence>
<comment type="caution">
    <text evidence="2">The sequence shown here is derived from an EMBL/GenBank/DDBJ whole genome shotgun (WGS) entry which is preliminary data.</text>
</comment>
<name>A0A939IG19_CLOAM</name>
<keyword evidence="1" id="KW-0812">Transmembrane</keyword>
<dbReference type="InterPro" id="IPR023804">
    <property type="entry name" value="DUF3792_TM"/>
</dbReference>
<organism evidence="2 3">
    <name type="scientific">Clostridium aminobutyricum</name>
    <dbReference type="NCBI Taxonomy" id="33953"/>
    <lineage>
        <taxon>Bacteria</taxon>
        <taxon>Bacillati</taxon>
        <taxon>Bacillota</taxon>
        <taxon>Clostridia</taxon>
        <taxon>Eubacteriales</taxon>
        <taxon>Clostridiaceae</taxon>
        <taxon>Clostridium</taxon>
    </lineage>
</organism>
<sequence>MNYFAKILKGYLLAFFIFFLFTVFITLLIKFTAVPESQAALYLLAGLSLSTIFLGLYMGNLIGKHGLMVALAFSLLYTFLVLFAVLCAYSKPINPQSFDVKYAVPVLLGGIGGIIGVNLRK</sequence>
<evidence type="ECO:0000313" key="2">
    <source>
        <dbReference type="EMBL" id="MBN7772435.1"/>
    </source>
</evidence>
<dbReference type="EMBL" id="JAFJZZ010000001">
    <property type="protein sequence ID" value="MBN7772435.1"/>
    <property type="molecule type" value="Genomic_DNA"/>
</dbReference>
<reference evidence="2" key="1">
    <citation type="submission" date="2021-02" db="EMBL/GenBank/DDBJ databases">
        <title>Abyssanaerobacter marinus gen.nov., sp., nov, anaerobic bacterium isolated from the Onnuri vent field of Indian Ocean and suggestion of Mogibacteriaceae fam. nov., and proposal of reclassification of ambiguous this family's genus member.</title>
        <authorList>
            <person name="Kim Y.J."/>
            <person name="Yang J.-A."/>
        </authorList>
    </citation>
    <scope>NUCLEOTIDE SEQUENCE</scope>
    <source>
        <strain evidence="2">DSM 2634</strain>
    </source>
</reference>
<dbReference type="Pfam" id="PF12670">
    <property type="entry name" value="DUF3792"/>
    <property type="match status" value="1"/>
</dbReference>
<evidence type="ECO:0000313" key="3">
    <source>
        <dbReference type="Proteomes" id="UP000664545"/>
    </source>
</evidence>
<feature type="transmembrane region" description="Helical" evidence="1">
    <location>
        <begin position="102"/>
        <end position="119"/>
    </location>
</feature>
<protein>
    <submittedName>
        <fullName evidence="2">TIGR04086 family membrane protein</fullName>
    </submittedName>
</protein>
<keyword evidence="1" id="KW-0472">Membrane</keyword>
<dbReference type="RefSeq" id="WP_206581240.1">
    <property type="nucleotide sequence ID" value="NZ_JAFJZZ010000001.1"/>
</dbReference>
<feature type="transmembrane region" description="Helical" evidence="1">
    <location>
        <begin position="69"/>
        <end position="90"/>
    </location>
</feature>
<dbReference type="NCBIfam" id="TIGR04086">
    <property type="entry name" value="TIGR04086_membr"/>
    <property type="match status" value="1"/>
</dbReference>
<keyword evidence="1" id="KW-1133">Transmembrane helix</keyword>
<feature type="transmembrane region" description="Helical" evidence="1">
    <location>
        <begin position="39"/>
        <end position="57"/>
    </location>
</feature>
<gene>
    <name evidence="2" type="ORF">JYB65_03595</name>
</gene>
<dbReference type="Proteomes" id="UP000664545">
    <property type="component" value="Unassembled WGS sequence"/>
</dbReference>
<dbReference type="AlphaFoldDB" id="A0A939IG19"/>
<accession>A0A939IG19</accession>
<keyword evidence="3" id="KW-1185">Reference proteome</keyword>
<proteinExistence type="predicted"/>